<comment type="function">
    <text evidence="9">Activator of cell division through the inhibition of FtsZ GTPase activity, therefore promoting FtsZ assembly into bundles of protofilaments necessary for the formation of the division Z ring. It is recruited early at mid-cell but it is not essential for cell division.</text>
</comment>
<evidence type="ECO:0000256" key="4">
    <source>
        <dbReference type="ARBA" id="ARBA00022490"/>
    </source>
</evidence>
<evidence type="ECO:0000256" key="1">
    <source>
        <dbReference type="ARBA" id="ARBA00004496"/>
    </source>
</evidence>
<dbReference type="Proteomes" id="UP000184497">
    <property type="component" value="Unassembled WGS sequence"/>
</dbReference>
<evidence type="ECO:0000256" key="9">
    <source>
        <dbReference type="ARBA" id="ARBA00024910"/>
    </source>
</evidence>
<dbReference type="GO" id="GO:0032153">
    <property type="term" value="C:cell division site"/>
    <property type="evidence" value="ECO:0007669"/>
    <property type="project" value="TreeGrafter"/>
</dbReference>
<keyword evidence="4" id="KW-0963">Cytoplasm</keyword>
<reference evidence="13" key="1">
    <citation type="submission" date="2016-11" db="EMBL/GenBank/DDBJ databases">
        <authorList>
            <person name="Varghese N."/>
            <person name="Submissions S."/>
        </authorList>
    </citation>
    <scope>NUCLEOTIDE SEQUENCE [LARGE SCALE GENOMIC DNA]</scope>
    <source>
        <strain evidence="13">CGMCC 1.10835</strain>
    </source>
</reference>
<evidence type="ECO:0000313" key="13">
    <source>
        <dbReference type="Proteomes" id="UP000184497"/>
    </source>
</evidence>
<dbReference type="GO" id="GO:0005829">
    <property type="term" value="C:cytosol"/>
    <property type="evidence" value="ECO:0007669"/>
    <property type="project" value="TreeGrafter"/>
</dbReference>
<organism evidence="12 13">
    <name type="scientific">Marinobacter antarcticus</name>
    <dbReference type="NCBI Taxonomy" id="564117"/>
    <lineage>
        <taxon>Bacteria</taxon>
        <taxon>Pseudomonadati</taxon>
        <taxon>Pseudomonadota</taxon>
        <taxon>Gammaproteobacteria</taxon>
        <taxon>Pseudomonadales</taxon>
        <taxon>Marinobacteraceae</taxon>
        <taxon>Marinobacter</taxon>
    </lineage>
</organism>
<dbReference type="SUPFAM" id="SSF102829">
    <property type="entry name" value="Cell division protein ZapA-like"/>
    <property type="match status" value="1"/>
</dbReference>
<keyword evidence="8" id="KW-0131">Cell cycle</keyword>
<keyword evidence="6" id="KW-0175">Coiled coil</keyword>
<keyword evidence="5 12" id="KW-0132">Cell division</keyword>
<keyword evidence="13" id="KW-1185">Reference proteome</keyword>
<comment type="subunit">
    <text evidence="10">Homodimer. Interacts with FtsZ.</text>
</comment>
<evidence type="ECO:0000256" key="6">
    <source>
        <dbReference type="ARBA" id="ARBA00023054"/>
    </source>
</evidence>
<dbReference type="STRING" id="564117.SAMN05216369_1029"/>
<dbReference type="PANTHER" id="PTHR34981:SF1">
    <property type="entry name" value="CELL DIVISION PROTEIN ZAPA"/>
    <property type="match status" value="1"/>
</dbReference>
<dbReference type="Gene3D" id="3.30.160.880">
    <property type="entry name" value="Cell division protein ZapA protomer, N-terminal domain"/>
    <property type="match status" value="1"/>
</dbReference>
<evidence type="ECO:0000256" key="7">
    <source>
        <dbReference type="ARBA" id="ARBA00023210"/>
    </source>
</evidence>
<dbReference type="Pfam" id="PF05164">
    <property type="entry name" value="ZapA"/>
    <property type="match status" value="1"/>
</dbReference>
<evidence type="ECO:0000256" key="5">
    <source>
        <dbReference type="ARBA" id="ARBA00022618"/>
    </source>
</evidence>
<sequence length="98" mass="10891">MSKQSTTVEVKILDKEYLVACPAEEQEALSRAARHLDSKMREIRNSGKVFGTERIAVMAALNMTHELLERDTMSDATSTILKAMDSKLENALGEPSNH</sequence>
<dbReference type="InterPro" id="IPR042233">
    <property type="entry name" value="Cell_div_ZapA_N"/>
</dbReference>
<name>A0A1M6QP69_9GAMM</name>
<comment type="similarity">
    <text evidence="2">Belongs to the ZapA family. Type 1 subfamily.</text>
</comment>
<dbReference type="OrthoDB" id="5772359at2"/>
<dbReference type="GO" id="GO:0000921">
    <property type="term" value="P:septin ring assembly"/>
    <property type="evidence" value="ECO:0007669"/>
    <property type="project" value="TreeGrafter"/>
</dbReference>
<proteinExistence type="inferred from homology"/>
<evidence type="ECO:0000256" key="2">
    <source>
        <dbReference type="ARBA" id="ARBA00010074"/>
    </source>
</evidence>
<keyword evidence="7" id="KW-0717">Septation</keyword>
<evidence type="ECO:0000256" key="10">
    <source>
        <dbReference type="ARBA" id="ARBA00026068"/>
    </source>
</evidence>
<dbReference type="EMBL" id="FRAQ01000001">
    <property type="protein sequence ID" value="SHK21938.1"/>
    <property type="molecule type" value="Genomic_DNA"/>
</dbReference>
<dbReference type="InterPro" id="IPR007838">
    <property type="entry name" value="Cell_div_ZapA-like"/>
</dbReference>
<dbReference type="Gene3D" id="1.20.5.50">
    <property type="match status" value="1"/>
</dbReference>
<dbReference type="InterPro" id="IPR036192">
    <property type="entry name" value="Cell_div_ZapA-like_sf"/>
</dbReference>
<evidence type="ECO:0000256" key="11">
    <source>
        <dbReference type="ARBA" id="ARBA00033158"/>
    </source>
</evidence>
<comment type="subcellular location">
    <subcellularLocation>
        <location evidence="1">Cytoplasm</location>
    </subcellularLocation>
</comment>
<dbReference type="GO" id="GO:0000917">
    <property type="term" value="P:division septum assembly"/>
    <property type="evidence" value="ECO:0007669"/>
    <property type="project" value="UniProtKB-KW"/>
</dbReference>
<dbReference type="RefSeq" id="WP_072796046.1">
    <property type="nucleotide sequence ID" value="NZ_FRAQ01000001.1"/>
</dbReference>
<gene>
    <name evidence="12" type="ORF">SAMN05216369_1029</name>
</gene>
<dbReference type="AlphaFoldDB" id="A0A1M6QP69"/>
<dbReference type="GO" id="GO:0043093">
    <property type="term" value="P:FtsZ-dependent cytokinesis"/>
    <property type="evidence" value="ECO:0007669"/>
    <property type="project" value="TreeGrafter"/>
</dbReference>
<protein>
    <recommendedName>
        <fullName evidence="3">Cell division protein ZapA</fullName>
    </recommendedName>
    <alternativeName>
        <fullName evidence="11">Z ring-associated protein ZapA</fullName>
    </alternativeName>
</protein>
<evidence type="ECO:0000256" key="8">
    <source>
        <dbReference type="ARBA" id="ARBA00023306"/>
    </source>
</evidence>
<dbReference type="GO" id="GO:0030428">
    <property type="term" value="C:cell septum"/>
    <property type="evidence" value="ECO:0007669"/>
    <property type="project" value="TreeGrafter"/>
</dbReference>
<dbReference type="PANTHER" id="PTHR34981">
    <property type="entry name" value="CELL DIVISION PROTEIN ZAPA"/>
    <property type="match status" value="1"/>
</dbReference>
<accession>A0A1M6QP69</accession>
<evidence type="ECO:0000313" key="12">
    <source>
        <dbReference type="EMBL" id="SHK21938.1"/>
    </source>
</evidence>
<evidence type="ECO:0000256" key="3">
    <source>
        <dbReference type="ARBA" id="ARBA00015195"/>
    </source>
</evidence>